<dbReference type="PANTHER" id="PTHR12175:SF1">
    <property type="entry name" value="PITH DOMAIN-CONTAINING PROTEIN 1"/>
    <property type="match status" value="1"/>
</dbReference>
<accession>A0A914W3S5</accession>
<dbReference type="InterPro" id="IPR010400">
    <property type="entry name" value="PITH_dom"/>
</dbReference>
<dbReference type="AlphaFoldDB" id="A0A914W3S5"/>
<dbReference type="FunFam" id="2.60.120.470:FF:000002">
    <property type="entry name" value="PITH domain-containing protein 1"/>
    <property type="match status" value="1"/>
</dbReference>
<name>A0A914W3S5_9BILA</name>
<dbReference type="GO" id="GO:0005737">
    <property type="term" value="C:cytoplasm"/>
    <property type="evidence" value="ECO:0007669"/>
    <property type="project" value="UniProtKB-ARBA"/>
</dbReference>
<protein>
    <submittedName>
        <fullName evidence="4">PITH domain-containing protein</fullName>
    </submittedName>
</protein>
<keyword evidence="3" id="KW-1185">Reference proteome</keyword>
<dbReference type="PROSITE" id="PS51532">
    <property type="entry name" value="PITH"/>
    <property type="match status" value="1"/>
</dbReference>
<dbReference type="GO" id="GO:0005634">
    <property type="term" value="C:nucleus"/>
    <property type="evidence" value="ECO:0007669"/>
    <property type="project" value="TreeGrafter"/>
</dbReference>
<dbReference type="InterPro" id="IPR037047">
    <property type="entry name" value="PITH_dom_sf"/>
</dbReference>
<dbReference type="Gene3D" id="2.60.120.470">
    <property type="entry name" value="PITH domain"/>
    <property type="match status" value="1"/>
</dbReference>
<dbReference type="InterPro" id="IPR008979">
    <property type="entry name" value="Galactose-bd-like_sf"/>
</dbReference>
<dbReference type="WBParaSite" id="PSAMB.scaffold316size57145.g4533.t1">
    <property type="protein sequence ID" value="PSAMB.scaffold316size57145.g4533.t1"/>
    <property type="gene ID" value="PSAMB.scaffold316size57145.g4533"/>
</dbReference>
<sequence>MAHHHGHGGACSHEHDHEESDELGVQYSLYQKIDLEKVACLNELVEGSGKTVFKPWDQRLIKDQYVQSDADEELLFNIPFTGQIKLKAVLLVGGEGNSHPAKMRLFKNRPTMSFDDTTIEPEQEFELTRDESGTVEYPLRVAKFANLTHLSIHFPTNFGDESTKIYYIGLRGEFQGELRDQVVLAVYEARAIPQDHKGEIPEGARQNIF</sequence>
<proteinExistence type="inferred from homology"/>
<comment type="similarity">
    <text evidence="1">Belongs to the PITHD1 family.</text>
</comment>
<dbReference type="InterPro" id="IPR045099">
    <property type="entry name" value="PITH1-like"/>
</dbReference>
<evidence type="ECO:0000313" key="3">
    <source>
        <dbReference type="Proteomes" id="UP000887566"/>
    </source>
</evidence>
<feature type="domain" description="PITH" evidence="2">
    <location>
        <begin position="18"/>
        <end position="190"/>
    </location>
</feature>
<dbReference type="Proteomes" id="UP000887566">
    <property type="component" value="Unplaced"/>
</dbReference>
<dbReference type="GO" id="GO:0060255">
    <property type="term" value="P:regulation of macromolecule metabolic process"/>
    <property type="evidence" value="ECO:0007669"/>
    <property type="project" value="UniProtKB-ARBA"/>
</dbReference>
<organism evidence="3 4">
    <name type="scientific">Plectus sambesii</name>
    <dbReference type="NCBI Taxonomy" id="2011161"/>
    <lineage>
        <taxon>Eukaryota</taxon>
        <taxon>Metazoa</taxon>
        <taxon>Ecdysozoa</taxon>
        <taxon>Nematoda</taxon>
        <taxon>Chromadorea</taxon>
        <taxon>Plectida</taxon>
        <taxon>Plectina</taxon>
        <taxon>Plectoidea</taxon>
        <taxon>Plectidae</taxon>
        <taxon>Plectus</taxon>
    </lineage>
</organism>
<dbReference type="SUPFAM" id="SSF49785">
    <property type="entry name" value="Galactose-binding domain-like"/>
    <property type="match status" value="1"/>
</dbReference>
<reference evidence="4" key="1">
    <citation type="submission" date="2022-11" db="UniProtKB">
        <authorList>
            <consortium name="WormBaseParasite"/>
        </authorList>
    </citation>
    <scope>IDENTIFICATION</scope>
</reference>
<dbReference type="GO" id="GO:0080090">
    <property type="term" value="P:regulation of primary metabolic process"/>
    <property type="evidence" value="ECO:0007669"/>
    <property type="project" value="UniProtKB-ARBA"/>
</dbReference>
<evidence type="ECO:0000256" key="1">
    <source>
        <dbReference type="ARBA" id="ARBA00025788"/>
    </source>
</evidence>
<dbReference type="Pfam" id="PF06201">
    <property type="entry name" value="PITH"/>
    <property type="match status" value="1"/>
</dbReference>
<evidence type="ECO:0000313" key="4">
    <source>
        <dbReference type="WBParaSite" id="PSAMB.scaffold316size57145.g4533.t1"/>
    </source>
</evidence>
<evidence type="ECO:0000259" key="2">
    <source>
        <dbReference type="PROSITE" id="PS51532"/>
    </source>
</evidence>
<dbReference type="GO" id="GO:0045654">
    <property type="term" value="P:positive regulation of megakaryocyte differentiation"/>
    <property type="evidence" value="ECO:0007669"/>
    <property type="project" value="UniProtKB-ARBA"/>
</dbReference>
<dbReference type="PANTHER" id="PTHR12175">
    <property type="entry name" value="AD039 HT014 THIOREDOXIN FAMILY TRP26"/>
    <property type="match status" value="1"/>
</dbReference>